<reference evidence="3 4" key="1">
    <citation type="submission" date="2024-04" db="EMBL/GenBank/DDBJ databases">
        <title>Defined microbial consortia suppress multidrug-resistant proinflammatory Enterobacteriaceae via ecological control.</title>
        <authorList>
            <person name="Furuichi M."/>
            <person name="Kawaguchi T."/>
            <person name="Pust M."/>
            <person name="Yasuma K."/>
            <person name="Plichta D."/>
            <person name="Hasegawa N."/>
            <person name="Ohya T."/>
            <person name="Bhattarai S."/>
            <person name="Sasajima S."/>
            <person name="Aoto Y."/>
            <person name="Tuganbaev T."/>
            <person name="Yaginuma M."/>
            <person name="Ueda M."/>
            <person name="Okahashi N."/>
            <person name="Amafuji K."/>
            <person name="Kiridooshi Y."/>
            <person name="Sugita K."/>
            <person name="Strazar M."/>
            <person name="Skelly A."/>
            <person name="Suda W."/>
            <person name="Hattori M."/>
            <person name="Nakamoto N."/>
            <person name="Caballero S."/>
            <person name="Norman J."/>
            <person name="Olle B."/>
            <person name="Tanoue T."/>
            <person name="Arita M."/>
            <person name="Bucci V."/>
            <person name="Atarashi K."/>
            <person name="Xavier R."/>
            <person name="Honda K."/>
        </authorList>
    </citation>
    <scope>NUCLEOTIDE SEQUENCE [LARGE SCALE GENOMIC DNA]</scope>
    <source>
        <strain evidence="4">k04-0078-D8-1</strain>
    </source>
</reference>
<keyword evidence="4" id="KW-1185">Reference proteome</keyword>
<dbReference type="Proteomes" id="UP001600943">
    <property type="component" value="Unassembled WGS sequence"/>
</dbReference>
<dbReference type="Pfam" id="PF22811">
    <property type="entry name" value="Zn_ribbon_NrdR"/>
    <property type="match status" value="1"/>
</dbReference>
<evidence type="ECO:0000259" key="2">
    <source>
        <dbReference type="Pfam" id="PF22811"/>
    </source>
</evidence>
<protein>
    <recommendedName>
        <fullName evidence="2">Transcriptional repressor NrdR-like N-terminal domain-containing protein</fullName>
    </recommendedName>
</protein>
<evidence type="ECO:0000313" key="3">
    <source>
        <dbReference type="EMBL" id="GAA6409861.1"/>
    </source>
</evidence>
<sequence>MKCKKCGGKTQVTDSEESISGHMVMRRRQCPACGYRFKTTETFWEDVKTRNNDSFGILGKEKDR</sequence>
<comment type="caution">
    <text evidence="3">The sequence shown here is derived from an EMBL/GenBank/DDBJ whole genome shotgun (WGS) entry which is preliminary data.</text>
</comment>
<dbReference type="RefSeq" id="WP_390407906.1">
    <property type="nucleotide sequence ID" value="NZ_BAABYW010000001.1"/>
</dbReference>
<dbReference type="InterPro" id="IPR055173">
    <property type="entry name" value="NrdR-like_N"/>
</dbReference>
<accession>A0ABQ0BEH6</accession>
<feature type="region of interest" description="Disordered" evidence="1">
    <location>
        <begin position="1"/>
        <end position="20"/>
    </location>
</feature>
<dbReference type="EMBL" id="BAABYW010000001">
    <property type="protein sequence ID" value="GAA6409861.1"/>
    <property type="molecule type" value="Genomic_DNA"/>
</dbReference>
<dbReference type="Gene3D" id="2.20.28.30">
    <property type="entry name" value="RNA polymerase ii, chain L"/>
    <property type="match status" value="1"/>
</dbReference>
<proteinExistence type="predicted"/>
<evidence type="ECO:0000313" key="4">
    <source>
        <dbReference type="Proteomes" id="UP001600943"/>
    </source>
</evidence>
<name>A0ABQ0BEH6_9FIRM</name>
<organism evidence="3 4">
    <name type="scientific">Blautia hominis</name>
    <dbReference type="NCBI Taxonomy" id="2025493"/>
    <lineage>
        <taxon>Bacteria</taxon>
        <taxon>Bacillati</taxon>
        <taxon>Bacillota</taxon>
        <taxon>Clostridia</taxon>
        <taxon>Lachnospirales</taxon>
        <taxon>Lachnospiraceae</taxon>
        <taxon>Blautia</taxon>
    </lineage>
</organism>
<gene>
    <name evidence="3" type="ORF">K040078D81_39780</name>
</gene>
<feature type="domain" description="Transcriptional repressor NrdR-like N-terminal" evidence="2">
    <location>
        <begin position="1"/>
        <end position="41"/>
    </location>
</feature>
<evidence type="ECO:0000256" key="1">
    <source>
        <dbReference type="SAM" id="MobiDB-lite"/>
    </source>
</evidence>